<feature type="transmembrane region" description="Helical" evidence="1">
    <location>
        <begin position="93"/>
        <end position="113"/>
    </location>
</feature>
<dbReference type="InterPro" id="IPR045338">
    <property type="entry name" value="DUF6535"/>
</dbReference>
<protein>
    <recommendedName>
        <fullName evidence="2">DUF6535 domain-containing protein</fullName>
    </recommendedName>
</protein>
<organism evidence="3 4">
    <name type="scientific">Russula ochroleuca</name>
    <dbReference type="NCBI Taxonomy" id="152965"/>
    <lineage>
        <taxon>Eukaryota</taxon>
        <taxon>Fungi</taxon>
        <taxon>Dikarya</taxon>
        <taxon>Basidiomycota</taxon>
        <taxon>Agaricomycotina</taxon>
        <taxon>Agaricomycetes</taxon>
        <taxon>Russulales</taxon>
        <taxon>Russulaceae</taxon>
        <taxon>Russula</taxon>
    </lineage>
</organism>
<feature type="non-terminal residue" evidence="3">
    <location>
        <position position="182"/>
    </location>
</feature>
<name>A0A9P5N6A0_9AGAM</name>
<dbReference type="Pfam" id="PF20153">
    <property type="entry name" value="DUF6535"/>
    <property type="match status" value="1"/>
</dbReference>
<keyword evidence="4" id="KW-1185">Reference proteome</keyword>
<comment type="caution">
    <text evidence="3">The sequence shown here is derived from an EMBL/GenBank/DDBJ whole genome shotgun (WGS) entry which is preliminary data.</text>
</comment>
<feature type="transmembrane region" description="Helical" evidence="1">
    <location>
        <begin position="21"/>
        <end position="43"/>
    </location>
</feature>
<evidence type="ECO:0000259" key="2">
    <source>
        <dbReference type="Pfam" id="PF20153"/>
    </source>
</evidence>
<reference evidence="3" key="1">
    <citation type="submission" date="2019-10" db="EMBL/GenBank/DDBJ databases">
        <authorList>
            <consortium name="DOE Joint Genome Institute"/>
            <person name="Kuo A."/>
            <person name="Miyauchi S."/>
            <person name="Kiss E."/>
            <person name="Drula E."/>
            <person name="Kohler A."/>
            <person name="Sanchez-Garcia M."/>
            <person name="Andreopoulos B."/>
            <person name="Barry K.W."/>
            <person name="Bonito G."/>
            <person name="Buee M."/>
            <person name="Carver A."/>
            <person name="Chen C."/>
            <person name="Cichocki N."/>
            <person name="Clum A."/>
            <person name="Culley D."/>
            <person name="Crous P.W."/>
            <person name="Fauchery L."/>
            <person name="Girlanda M."/>
            <person name="Hayes R."/>
            <person name="Keri Z."/>
            <person name="LaButti K."/>
            <person name="Lipzen A."/>
            <person name="Lombard V."/>
            <person name="Magnuson J."/>
            <person name="Maillard F."/>
            <person name="Morin E."/>
            <person name="Murat C."/>
            <person name="Nolan M."/>
            <person name="Ohm R."/>
            <person name="Pangilinan J."/>
            <person name="Pereira M."/>
            <person name="Perotto S."/>
            <person name="Peter M."/>
            <person name="Riley R."/>
            <person name="Sitrit Y."/>
            <person name="Stielow B."/>
            <person name="Szollosi G."/>
            <person name="Zifcakova L."/>
            <person name="Stursova M."/>
            <person name="Spatafora J.W."/>
            <person name="Tedersoo L."/>
            <person name="Vaario L.-M."/>
            <person name="Yamada A."/>
            <person name="Yan M."/>
            <person name="Wang P."/>
            <person name="Xu J."/>
            <person name="Bruns T."/>
            <person name="Baldrian P."/>
            <person name="Vilgalys R."/>
            <person name="Henrissat B."/>
            <person name="Grigoriev I.V."/>
            <person name="Hibbett D."/>
            <person name="Nagy L.G."/>
            <person name="Martin F.M."/>
        </authorList>
    </citation>
    <scope>NUCLEOTIDE SEQUENCE</scope>
    <source>
        <strain evidence="3">Prilba</strain>
    </source>
</reference>
<dbReference type="Proteomes" id="UP000759537">
    <property type="component" value="Unassembled WGS sequence"/>
</dbReference>
<evidence type="ECO:0000256" key="1">
    <source>
        <dbReference type="SAM" id="Phobius"/>
    </source>
</evidence>
<keyword evidence="1" id="KW-1133">Transmembrane helix</keyword>
<dbReference type="OrthoDB" id="3219854at2759"/>
<evidence type="ECO:0000313" key="3">
    <source>
        <dbReference type="EMBL" id="KAF8487126.1"/>
    </source>
</evidence>
<dbReference type="AlphaFoldDB" id="A0A9P5N6A0"/>
<proteinExistence type="predicted"/>
<accession>A0A9P5N6A0</accession>
<feature type="domain" description="DUF6535" evidence="2">
    <location>
        <begin position="2"/>
        <end position="170"/>
    </location>
</feature>
<feature type="transmembrane region" description="Helical" evidence="1">
    <location>
        <begin position="157"/>
        <end position="179"/>
    </location>
</feature>
<evidence type="ECO:0000313" key="4">
    <source>
        <dbReference type="Proteomes" id="UP000759537"/>
    </source>
</evidence>
<reference evidence="3" key="2">
    <citation type="journal article" date="2020" name="Nat. Commun.">
        <title>Large-scale genome sequencing of mycorrhizal fungi provides insights into the early evolution of symbiotic traits.</title>
        <authorList>
            <person name="Miyauchi S."/>
            <person name="Kiss E."/>
            <person name="Kuo A."/>
            <person name="Drula E."/>
            <person name="Kohler A."/>
            <person name="Sanchez-Garcia M."/>
            <person name="Morin E."/>
            <person name="Andreopoulos B."/>
            <person name="Barry K.W."/>
            <person name="Bonito G."/>
            <person name="Buee M."/>
            <person name="Carver A."/>
            <person name="Chen C."/>
            <person name="Cichocki N."/>
            <person name="Clum A."/>
            <person name="Culley D."/>
            <person name="Crous P.W."/>
            <person name="Fauchery L."/>
            <person name="Girlanda M."/>
            <person name="Hayes R.D."/>
            <person name="Keri Z."/>
            <person name="LaButti K."/>
            <person name="Lipzen A."/>
            <person name="Lombard V."/>
            <person name="Magnuson J."/>
            <person name="Maillard F."/>
            <person name="Murat C."/>
            <person name="Nolan M."/>
            <person name="Ohm R.A."/>
            <person name="Pangilinan J."/>
            <person name="Pereira M.F."/>
            <person name="Perotto S."/>
            <person name="Peter M."/>
            <person name="Pfister S."/>
            <person name="Riley R."/>
            <person name="Sitrit Y."/>
            <person name="Stielow J.B."/>
            <person name="Szollosi G."/>
            <person name="Zifcakova L."/>
            <person name="Stursova M."/>
            <person name="Spatafora J.W."/>
            <person name="Tedersoo L."/>
            <person name="Vaario L.M."/>
            <person name="Yamada A."/>
            <person name="Yan M."/>
            <person name="Wang P."/>
            <person name="Xu J."/>
            <person name="Bruns T."/>
            <person name="Baldrian P."/>
            <person name="Vilgalys R."/>
            <person name="Dunand C."/>
            <person name="Henrissat B."/>
            <person name="Grigoriev I.V."/>
            <person name="Hibbett D."/>
            <person name="Nagy L.G."/>
            <person name="Martin F.M."/>
        </authorList>
    </citation>
    <scope>NUCLEOTIDE SEQUENCE</scope>
    <source>
        <strain evidence="3">Prilba</strain>
    </source>
</reference>
<gene>
    <name evidence="3" type="ORF">DFH94DRAFT_621421</name>
</gene>
<keyword evidence="1" id="KW-0472">Membrane</keyword>
<keyword evidence="1" id="KW-0812">Transmembrane</keyword>
<dbReference type="EMBL" id="WHVB01000001">
    <property type="protein sequence ID" value="KAF8487126.1"/>
    <property type="molecule type" value="Genomic_DNA"/>
</dbReference>
<sequence>MYSKIAEKDDNTMAERWQKDADGILIFAGLFSAAVATFLSLSIPNLIPNSQDTSAFYLKNIYQHLADPNISVPSTVAAPPTFSPPQYAVTVNLLWVFSLGISLTCAIMATMLQQWARQYVRFTQPPRRSPRRRARIRAFCSSFIKTLSILLPCYLHLAVLLFFIGLLIFLNNVNTTIFINTT</sequence>